<dbReference type="Proteomes" id="UP000238390">
    <property type="component" value="Chromosome"/>
</dbReference>
<evidence type="ECO:0000313" key="3">
    <source>
        <dbReference type="Proteomes" id="UP000238390"/>
    </source>
</evidence>
<protein>
    <submittedName>
        <fullName evidence="2">Uncharacterized protein</fullName>
    </submittedName>
</protein>
<sequence length="43" mass="4739">MHTMCVSKYLDSSIAWQGNPNENPSKLPSALSPHENNIKTGLQ</sequence>
<gene>
    <name evidence="2" type="ORF">CSB93_4958</name>
</gene>
<dbReference type="EMBL" id="CP027169">
    <property type="protein sequence ID" value="AVK04118.1"/>
    <property type="molecule type" value="Genomic_DNA"/>
</dbReference>
<evidence type="ECO:0000313" key="2">
    <source>
        <dbReference type="EMBL" id="AVK04118.1"/>
    </source>
</evidence>
<feature type="compositionally biased region" description="Polar residues" evidence="1">
    <location>
        <begin position="16"/>
        <end position="26"/>
    </location>
</feature>
<reference evidence="2 3" key="1">
    <citation type="submission" date="2018-02" db="EMBL/GenBank/DDBJ databases">
        <title>FDA/CDC Antimicrobial Resistant Isolate Bank Genome Sequencing.</title>
        <authorList>
            <person name="Benahmed F.H."/>
            <person name="Lutgring J.D."/>
            <person name="Yoo B."/>
            <person name="Machado M."/>
            <person name="Brown A."/>
            <person name="McAllister G."/>
            <person name="Perry A."/>
            <person name="Halpin A.L."/>
            <person name="Vavikolanu K."/>
            <person name="Ott S."/>
            <person name="Zhao X."/>
            <person name="Tallon L.J."/>
            <person name="Sadzewicz L."/>
            <person name="Aluvathingal J."/>
            <person name="Nadendla S."/>
            <person name="Voskania-kordi A."/>
            <person name="Simonyan V."/>
            <person name="Patel J."/>
            <person name="Shawar R.M."/>
        </authorList>
    </citation>
    <scope>NUCLEOTIDE SEQUENCE [LARGE SCALE GENOMIC DNA]</scope>
    <source>
        <strain evidence="2 3">AR_0356</strain>
    </source>
</reference>
<feature type="compositionally biased region" description="Polar residues" evidence="1">
    <location>
        <begin position="34"/>
        <end position="43"/>
    </location>
</feature>
<dbReference type="AlphaFoldDB" id="A0A2R3IQC3"/>
<name>A0A2R3IQC3_9PSED</name>
<organism evidence="2 3">
    <name type="scientific">Pseudomonas paraeruginosa</name>
    <dbReference type="NCBI Taxonomy" id="2994495"/>
    <lineage>
        <taxon>Bacteria</taxon>
        <taxon>Pseudomonadati</taxon>
        <taxon>Pseudomonadota</taxon>
        <taxon>Gammaproteobacteria</taxon>
        <taxon>Pseudomonadales</taxon>
        <taxon>Pseudomonadaceae</taxon>
        <taxon>Pseudomonas</taxon>
    </lineage>
</organism>
<proteinExistence type="predicted"/>
<keyword evidence="3" id="KW-1185">Reference proteome</keyword>
<evidence type="ECO:0000256" key="1">
    <source>
        <dbReference type="SAM" id="MobiDB-lite"/>
    </source>
</evidence>
<feature type="region of interest" description="Disordered" evidence="1">
    <location>
        <begin position="16"/>
        <end position="43"/>
    </location>
</feature>
<accession>A0A2R3IQC3</accession>